<evidence type="ECO:0000313" key="3">
    <source>
        <dbReference type="EMBL" id="KAL3502258.1"/>
    </source>
</evidence>
<dbReference type="PROSITE" id="PS50089">
    <property type="entry name" value="ZF_RING_2"/>
    <property type="match status" value="1"/>
</dbReference>
<keyword evidence="1" id="KW-0479">Metal-binding</keyword>
<gene>
    <name evidence="3" type="ORF">ACH5RR_036707</name>
</gene>
<dbReference type="Pfam" id="PF13920">
    <property type="entry name" value="zf-C3HC4_3"/>
    <property type="match status" value="1"/>
</dbReference>
<dbReference type="SUPFAM" id="SSF55874">
    <property type="entry name" value="ATPase domain of HSP90 chaperone/DNA topoisomerase II/histidine kinase"/>
    <property type="match status" value="2"/>
</dbReference>
<protein>
    <recommendedName>
        <fullName evidence="2">RING-type domain-containing protein</fullName>
    </recommendedName>
</protein>
<dbReference type="SMART" id="SM00184">
    <property type="entry name" value="RING"/>
    <property type="match status" value="1"/>
</dbReference>
<dbReference type="InterPro" id="IPR013083">
    <property type="entry name" value="Znf_RING/FYVE/PHD"/>
</dbReference>
<dbReference type="GO" id="GO:0008270">
    <property type="term" value="F:zinc ion binding"/>
    <property type="evidence" value="ECO:0007669"/>
    <property type="project" value="UniProtKB-KW"/>
</dbReference>
<dbReference type="SUPFAM" id="SSF57850">
    <property type="entry name" value="RING/U-box"/>
    <property type="match status" value="1"/>
</dbReference>
<keyword evidence="1" id="KW-0863">Zinc-finger</keyword>
<dbReference type="InterPro" id="IPR058210">
    <property type="entry name" value="SACS/Nov_dom"/>
</dbReference>
<evidence type="ECO:0000259" key="2">
    <source>
        <dbReference type="PROSITE" id="PS50089"/>
    </source>
</evidence>
<dbReference type="NCBIfam" id="NF047352">
    <property type="entry name" value="P_loop_sacsin"/>
    <property type="match status" value="2"/>
</dbReference>
<dbReference type="InterPro" id="IPR036890">
    <property type="entry name" value="HATPase_C_sf"/>
</dbReference>
<keyword evidence="4" id="KW-1185">Reference proteome</keyword>
<dbReference type="Gene3D" id="3.30.565.10">
    <property type="entry name" value="Histidine kinase-like ATPase, C-terminal domain"/>
    <property type="match status" value="1"/>
</dbReference>
<evidence type="ECO:0000256" key="1">
    <source>
        <dbReference type="PROSITE-ProRule" id="PRU00175"/>
    </source>
</evidence>
<dbReference type="Proteomes" id="UP001630127">
    <property type="component" value="Unassembled WGS sequence"/>
</dbReference>
<dbReference type="EMBL" id="JBJUIK010000015">
    <property type="protein sequence ID" value="KAL3502258.1"/>
    <property type="molecule type" value="Genomic_DNA"/>
</dbReference>
<dbReference type="PANTHER" id="PTHR15600:SF42">
    <property type="entry name" value="SACSIN"/>
    <property type="match status" value="1"/>
</dbReference>
<name>A0ABD2Y416_9GENT</name>
<keyword evidence="1" id="KW-0862">Zinc</keyword>
<reference evidence="3 4" key="1">
    <citation type="submission" date="2024-11" db="EMBL/GenBank/DDBJ databases">
        <title>A near-complete genome assembly of Cinchona calisaya.</title>
        <authorList>
            <person name="Lian D.C."/>
            <person name="Zhao X.W."/>
            <person name="Wei L."/>
        </authorList>
    </citation>
    <scope>NUCLEOTIDE SEQUENCE [LARGE SCALE GENOMIC DNA]</scope>
    <source>
        <tissue evidence="3">Nenye</tissue>
    </source>
</reference>
<dbReference type="PANTHER" id="PTHR15600">
    <property type="entry name" value="SACSIN"/>
    <property type="match status" value="1"/>
</dbReference>
<feature type="domain" description="RING-type" evidence="2">
    <location>
        <begin position="4720"/>
        <end position="4754"/>
    </location>
</feature>
<dbReference type="InterPro" id="IPR001841">
    <property type="entry name" value="Znf_RING"/>
</dbReference>
<dbReference type="InterPro" id="IPR052972">
    <property type="entry name" value="Sacsin_chaperone_reg"/>
</dbReference>
<accession>A0ABD2Y416</accession>
<evidence type="ECO:0000313" key="4">
    <source>
        <dbReference type="Proteomes" id="UP001630127"/>
    </source>
</evidence>
<proteinExistence type="predicted"/>
<dbReference type="Gene3D" id="3.30.40.10">
    <property type="entry name" value="Zinc/RING finger domain, C3HC4 (zinc finger)"/>
    <property type="match status" value="1"/>
</dbReference>
<dbReference type="Pfam" id="PF25794">
    <property type="entry name" value="SACS"/>
    <property type="match status" value="3"/>
</dbReference>
<sequence>MEDSPIPSMDSLLLEDFGQKVDLTRRIREVLLNYPEGTTVLKELIQNADDAGATKVSLCLDRRSHSTHSLLSDKLAQWQGPALLAYNDAVFTEDDFASISRIGGSSKHGQASKTGRFGVGFNSVYHLTDLPSFISGKYVVMFDPQGVYLPNVSTANPGKRIEFVSSSAILMYKDQFLPYCGFGCDMKRPFHGTLFRFPLRNADQATNSKLSKQAYSEDDVTLMLDQLYEEGVLSLLFLKSVLSIEMSVWDDGMPEPRKIYSCSINSVTDDIIWHRQALLRLTNSTNSSDCQMDAFLLEFLSEAIQGNHSQKRTDTFYIVQTMASASSRIGSFATTALKNFDIHLLPWASVAACVSDNSSNDDFCKVGRAFCFLPLPVKTGLNVQINGYFEVSSNRRGIWYGADMDRSGRIRSIWNRLLLEDVVAPTFASLLLGVQHLLGPTNLYYSLWPTGSFEEPWSILVEHIYRGISDSPVMYSEVLGGKWISPAEAFLHDVEFSGSKQLTKALVQLGMPVVHLPNSLFTMILSSVSGMQQRVITPETVRHYLRDGGHTSTIDRSYKLMLLEYCLEDLVDDDVGKHALNLPLLPLANGDFGSLSEASKGISYFICNELEYLLLQQISERLIDKNIPPNILTRLLAIATAAGANLKVFSLNEFLPLFSKFVPAGWKHKTKVHWDPSLNSNHPPTSWFVLFWRYLQDQCEKLSLFGDWPILPSLSGHLYRPCRETKLLNVSKLSEKMQNLLAKIGCKILNSSYGIEHPDLFHYVYDADGVGVLNAIFDVVSSNDRIEHIFFSSLVAEERDELRHFLLDAKWYIGKFMDDSDILNCKRLPIYRVWDRGSCENFQHSNLLNPQKYLSPLDCPKGLLSSEFVCGLSSTEEEMLNRYLGIQRMGKAQFYNQHVLNRIKELETDVRDGIMLSILKELPQVCIEDASFRERLRNLEFVPTSSGSLQSPAMLYDPRNEELYALLEDSESFPCGAFQEPGVLDMLQGLGLRTTVSTETIIQSARQVEQSMYNNPQTAHSKGRVLLSYLEVNAMKWLPESTKNNQGTMNRMFSRATSAFKHRHVTSDLEKFWNDLRMICWCPVLVSSPYQSLPWPAVSSIVAPPKLVRLYSDLWLVSASMRILDAECSSSALSHYLGWSSPPAGSVIAAQLLELGKNNEIVSDLVLRQELAIAMPRIYSILGGMIGSEEMDIVKAVLEGSRWVWVGDGFATLDEVVLDGPLHLAPYIRIIPIDLAVFRDLFLDLGIREFLKPSDYANILCRMATRKGSSPLDPQEIRAAILVAQHLADSQFYDDHIKMYLPDVSCRLFDATDLVYNDAPWLLDSENSESSSSNPPNMSLHGKQNVQRFVHRNISNDVAEKLGVRSLRRMLLAESADSMNLSLSGAAEAFGQHEALTTRLRHILEMYADGPGILFELVQNAEDARASQVTFLLDKTQYGTSSVLSPEMADWQGPALYCFNDSVFSPQDLYAISRIGQESKLEKPFAIGRFGLGFNCVYHFTDVPSFVSGENIVVFDPHACNLPGISPSHPGLRIKFAGRRLLEQFPDQFSPFLHFGCELKQSFPGTLFRFPLRSASCASRSQIKKEEYTPGDVMSLFSSFLEVVSETLLFLRSVNKISIFIKEGLGSEMQLLHCVRKHHVSEPEVKSSPFHELFSTIYGNQQNIIDRDQFLKKLSKSIGTELPWKYQKIVISEQSSSSHNSHLWLTSECLASNSSTFDKKFHKFVPWACVASYLNCVKIEKELNGNTTDPGELLFITADMLQVSTSTIQDRENFDGRAFCFLPLPINTGLPVHVNAYFELSSNRRDIWFGSDMAGGGKKRSDWNMHLLEDVVAPAYGRLLERVALEIGPCDLYFSFWPTTIGVEPWGLLVRRLYDFISDFGLRVLYTRARGGQWITTKQAIFPDYSFDKACEIVDVLSDADLPVATMPKALVEKFMEIRSSLHFLTPQLLRTLLIRKRREFRDRNAMILALEYCLLDLRCPVQSESFYGLPLIPLSDGSFTKLEKRGLSERIFVAQGDGYDLLKDSVPLQLVDFSIPDLLHKKLCSIAQSEDFNISFLTCSLLEKLFLRLLPTDWHHARQVTWIPGSQGHPSSAWMGHLWSYLKSHCDDLSLFSKWPILPVENNNLLQLVKNSNVIKDGGWSENMCTLLIRVGCLILRRDLLIEHAELKQYVQSPTAMGILNALLAVAGDPDNVEALFGGALEGELHELRSYILQSKWFSEDLLDSTHVSIIKNIPMFESYKTRKFVSLNKSFKWLKPDGVDEDLLDDGFVRIDSDKEKIILKKYLEIREPSMVEFYKDYVFNHMPEFSRDGFLTGILHDIGHMIEDDKSFKEALSEIPFVLAYDGSWKEPFRLYDPRVPQLKLLLHRGAFFPSDKFSDPEILETLVKLGLRQALSYTGMLDCAKSISMLHTSGDMETVICARRLLGCLDTVARKLLSVEQEGAFPECETYMESQGINFAAGEGEKYFSDGSDNFLRDPMDIDPFLSNLNEDMPREKFWSDLRSISWCPVLGEPPIGGLPWLAPNQKIATPTTVRPKSQMWLSSSKMFILDGECSSYLQDKLGWMDRLDAGTLSTQLVELSKSYILLKSNLNMETNFDAELHKHIMSIYSQLQECVSTDELSNLKSSLDGVCWVWIGDDFVSSASLAFDSPVKYSPYLYVVPTELSEFRDLLLALGVRLSFDVFDYFHVLQRLRNDVKGFPLSTDQLRFAQCVLEAIADCYLDSLQFDASIDLFIPDSSGVLVSAGDLVYNDAPWIENASLGGKRLIHPCINHELASRLGIQSLRCISLVSEEMTKDLPCMDYARICELLELYGSSDFLLFDLLEMADCCKAKKLHLIFDKREHPRLSLLQHNLGEFQGPALIAILEGASLSRDEVGSLQFLPPWSLRGDTLNYGLGLLSCFAISDLPSVVSDGCLYMLDPRGLALSVPSNRAPSAKVFTLKGTNLTERFRDQFSALLIGQNMPWSVSDSTIIRLPLSSEYMEEGIESASKKILLLFNKFMEHASRTILFLNSIMQVSLSTWEEGSLESCEDYSVNIDPSCAIIRNPFSEKKWKKFQFSSLFGNSNAATKLEVIDLNLCIKGTRMVDRWLVVLSIGSGQTRNMALDRRYMAYNLTPVAGVAAHISRDGHPALTCSSSCILSPLPLSTAINTPVTILGYFLVRHNQGRYLFKYQETKAFEMANTDAGSRLIEAWNRELMSCVRDSYVKLVVEIQKLRREPLTSNLDSSLGQAVGHTLNAYGDQIYSFWPRSIGNARSNQSTTESDSASRKLPKADWECLIQQVIKPFYARVINLPLWQLYSGNLVKAEEGMFLSQPGTGVGGSLVPATVCAFVKEHYPVFSVPWELVTEIQAVGITVREIRPKMVRDLLRASSTSIVLRSVDTFIDVLDYCLSDIQHLGLSDSCDKNSVVGINSTGSAFATIKGEDSSSLAALNLNVRGLHKMPSSSASSSGGDALEMMTSLGKALFDFGRGVVEDIGRTGGPLSERNRISGNVNFHVPDDQEHKFRSVAAELRGLPCPTATNNLIRLGITEVWVGNKQEQVLMSSLAAKFIHVKVLERSILLNIFSNSILQSFLKVQNFSFRLLANNMRYLFHENWVNHVIDSNMAPWFSWENTASSGSEWGPSPEWIRLFWKTFSASSEDLSLFSDWPLIPAFLGRPVLCRVRERHLVFIPPLISDTNSDNVIEEMVTTESDTSRLSFEADQAKPYTLAFEVVEKKYPWLLSLLNQCNIPVFDATFMDCASPCKCLPGAGQSLGTVIASKLVAAKQAGYFPELTSFLASDRDELFSLFASDFSSNGSDYGREELDVLRELPIYKTAVGTYTRLLTQDLCMISSSTFLKPYDEHCLFHTTDSIGSSLLRALGIPELHDQQIFVKFGLPGFEGKPQPEQEDILIYLYMKWQDLQQESSVIEALKETNFVKTADELSVNLYKPKDLFDPNDTLLTSIFSGVREKFPGERFISDGWLRILRKVGLRTSTEADIMLECAKRVEFLGGECMKNTGAVDDLETDVSNEQTEVSFEIWLMAESLAKAIFSNFAVLYSNNFCNLLGRIACIPAEKGFPNIGGKRSGKRVLCSYSAAIVLKDWPLAWSCAPILSRQSVIPPEYSWGALHLRSPPSFPTVLRHLQVIGRNNGEDTLAHWPAASGSKTIDEASFEVLKYLENVWGSLSSSDISELKKVAFMPAANGTRLVTVRALFARLTINLSPFAFELPALYLPFVNILKDLGLQDTFSVASARDLLINLQKACGYQRLNPNEFRAVMEILHYVCDEVTTSDTYGWASNAIVPDDGCRLVHAKSCVYVDSYGSRYLKYIDISRLRFVHSDLPERICMALAIKKLSDVVVEELDTREHINTLQCIGTIQLAAVRHRLLSNSFHAALWSVISSVASEVPTFNPLFENVQRSLEMVAEKLTFVQRIYTRFLLLPKSLDITRVSKESSVPEWEETSQHRALYFVDQFKTSVLVAEPPDFVSVPDIIGIVVSRVLDSPIALPIGSLFLCPEGSEITLVTALKFCSQKKVTLEGGGIHELMGKGILPQDALQVQFLPLRPFYRGEVVAWRSQNGEKLKYGRVAEDVKPSAGQALYRFKVETSPGITELLLSSHVFSFRSVSVSSEASSATNVEDDQTQTESGIPEVSNRAISLSRAQPVQDLQHGRVSAAEVVQAVHEMLYAAGINMDVEKQSLLQMTLTLQEQLKESQAALLLEQEKSDLAAKEADTAKAAWSCRVCLSNEVDMTMIPCGHVLCRRCSSAVSRCPFCRLQVSKTIRIFRP</sequence>
<organism evidence="3 4">
    <name type="scientific">Cinchona calisaya</name>
    <dbReference type="NCBI Taxonomy" id="153742"/>
    <lineage>
        <taxon>Eukaryota</taxon>
        <taxon>Viridiplantae</taxon>
        <taxon>Streptophyta</taxon>
        <taxon>Embryophyta</taxon>
        <taxon>Tracheophyta</taxon>
        <taxon>Spermatophyta</taxon>
        <taxon>Magnoliopsida</taxon>
        <taxon>eudicotyledons</taxon>
        <taxon>Gunneridae</taxon>
        <taxon>Pentapetalae</taxon>
        <taxon>asterids</taxon>
        <taxon>lamiids</taxon>
        <taxon>Gentianales</taxon>
        <taxon>Rubiaceae</taxon>
        <taxon>Cinchonoideae</taxon>
        <taxon>Cinchoneae</taxon>
        <taxon>Cinchona</taxon>
    </lineage>
</organism>
<comment type="caution">
    <text evidence="3">The sequence shown here is derived from an EMBL/GenBank/DDBJ whole genome shotgun (WGS) entry which is preliminary data.</text>
</comment>